<evidence type="ECO:0000313" key="1">
    <source>
        <dbReference type="EMBL" id="DBA24638.1"/>
    </source>
</evidence>
<protein>
    <recommendedName>
        <fullName evidence="3">Secreted protein</fullName>
    </recommendedName>
</protein>
<organism evidence="1 2">
    <name type="scientific">Pyxicephalus adspersus</name>
    <name type="common">African bullfrog</name>
    <dbReference type="NCBI Taxonomy" id="30357"/>
    <lineage>
        <taxon>Eukaryota</taxon>
        <taxon>Metazoa</taxon>
        <taxon>Chordata</taxon>
        <taxon>Craniata</taxon>
        <taxon>Vertebrata</taxon>
        <taxon>Euteleostomi</taxon>
        <taxon>Amphibia</taxon>
        <taxon>Batrachia</taxon>
        <taxon>Anura</taxon>
        <taxon>Neobatrachia</taxon>
        <taxon>Ranoidea</taxon>
        <taxon>Pyxicephalidae</taxon>
        <taxon>Pyxicephalinae</taxon>
        <taxon>Pyxicephalus</taxon>
    </lineage>
</organism>
<sequence>MVTVLLSVVVLGDVMGIIHGCLCWGMVFAFPQSAVQGEWELVVLTRVCTGGGNRSFSQLSVSRDGTRCCALGPPLGGGEYSIFTVSY</sequence>
<comment type="caution">
    <text evidence="1">The sequence shown here is derived from an EMBL/GenBank/DDBJ whole genome shotgun (WGS) entry which is preliminary data.</text>
</comment>
<reference evidence="1" key="1">
    <citation type="thesis" date="2020" institute="ProQuest LLC" country="789 East Eisenhower Parkway, Ann Arbor, MI, USA">
        <title>Comparative Genomics and Chromosome Evolution.</title>
        <authorList>
            <person name="Mudd A.B."/>
        </authorList>
    </citation>
    <scope>NUCLEOTIDE SEQUENCE</scope>
    <source>
        <strain evidence="1">1538</strain>
        <tissue evidence="1">Blood</tissue>
    </source>
</reference>
<dbReference type="EMBL" id="DYDO01000005">
    <property type="protein sequence ID" value="DBA24638.1"/>
    <property type="molecule type" value="Genomic_DNA"/>
</dbReference>
<dbReference type="Proteomes" id="UP001181693">
    <property type="component" value="Unassembled WGS sequence"/>
</dbReference>
<accession>A0AAV3ARD9</accession>
<gene>
    <name evidence="1" type="ORF">GDO54_012265</name>
</gene>
<keyword evidence="2" id="KW-1185">Reference proteome</keyword>
<evidence type="ECO:0000313" key="2">
    <source>
        <dbReference type="Proteomes" id="UP001181693"/>
    </source>
</evidence>
<proteinExistence type="predicted"/>
<evidence type="ECO:0008006" key="3">
    <source>
        <dbReference type="Google" id="ProtNLM"/>
    </source>
</evidence>
<dbReference type="AlphaFoldDB" id="A0AAV3ARD9"/>
<name>A0AAV3ARD9_PYXAD</name>